<dbReference type="SUPFAM" id="SSF54585">
    <property type="entry name" value="Cdc48 domain 2-like"/>
    <property type="match status" value="1"/>
</dbReference>
<keyword evidence="6" id="KW-1185">Reference proteome</keyword>
<protein>
    <submittedName>
        <fullName evidence="5">Peroxisomal ATPase PEX1 (Peroxin-1) (Peroxisom e biogenesis factor 1)</fullName>
    </submittedName>
</protein>
<reference evidence="4" key="1">
    <citation type="submission" date="2022-10" db="EMBL/GenBank/DDBJ databases">
        <authorList>
            <person name="Chen Y."/>
            <person name="Dougan E. K."/>
            <person name="Chan C."/>
            <person name="Rhodes N."/>
            <person name="Thang M."/>
        </authorList>
    </citation>
    <scope>NUCLEOTIDE SEQUENCE</scope>
</reference>
<dbReference type="GO" id="GO:0005777">
    <property type="term" value="C:peroxisome"/>
    <property type="evidence" value="ECO:0007669"/>
    <property type="project" value="InterPro"/>
</dbReference>
<dbReference type="GO" id="GO:0005524">
    <property type="term" value="F:ATP binding"/>
    <property type="evidence" value="ECO:0007669"/>
    <property type="project" value="UniProtKB-KW"/>
</dbReference>
<dbReference type="GO" id="GO:0007031">
    <property type="term" value="P:peroxisome organization"/>
    <property type="evidence" value="ECO:0007669"/>
    <property type="project" value="InterPro"/>
</dbReference>
<sequence length="401" mass="44082">MKLLVEFCERSSCYAALHSSDATEIFKATGLTQTRHFCRALRVQCTGRDDAFVGWIGDQCLSPGVMQMAKPFAECLGLEEGEQIEVFSHSAPLARSVMVQPNSIDDFEVVELQATFIEENLLKQVSVLMPGMAFPVWVHGLVAMLRVDPADANTSPCFMLGLDTELAIESRRRSEGVPISSGSGGENCFHLRVFALLEEIVIPQGLVHEKDLDSLASGLSSCLTWLDMSRSKTLRPEDMQLLQLVVSDKVPRGHIILGATFANCLHVPCFGLVKLWRCWQVPAYVPRVELVPRLRSAEGVWEMGSLRRRFEALVKAHGEIEVADGAPLLLRPEKLASKDSPATSVPDAGTSGSEVDLYEGLSDISDIYQRQVEPAICADDDCGVYEVLQLVIESGDEKQSD</sequence>
<evidence type="ECO:0000313" key="5">
    <source>
        <dbReference type="EMBL" id="CAL4783361.1"/>
    </source>
</evidence>
<proteinExistence type="predicted"/>
<evidence type="ECO:0000259" key="3">
    <source>
        <dbReference type="Pfam" id="PF09262"/>
    </source>
</evidence>
<accession>A0A9P1G041</accession>
<keyword evidence="2" id="KW-0067">ATP-binding</keyword>
<dbReference type="EMBL" id="CAMXCT030002149">
    <property type="protein sequence ID" value="CAL4783361.1"/>
    <property type="molecule type" value="Genomic_DNA"/>
</dbReference>
<dbReference type="EMBL" id="CAMXCT010002149">
    <property type="protein sequence ID" value="CAI3996049.1"/>
    <property type="molecule type" value="Genomic_DNA"/>
</dbReference>
<dbReference type="Gene3D" id="3.10.330.10">
    <property type="match status" value="1"/>
</dbReference>
<name>A0A9P1G041_9DINO</name>
<gene>
    <name evidence="4" type="ORF">C1SCF055_LOCUS22557</name>
</gene>
<evidence type="ECO:0000313" key="6">
    <source>
        <dbReference type="Proteomes" id="UP001152797"/>
    </source>
</evidence>
<dbReference type="OrthoDB" id="424456at2759"/>
<organism evidence="4">
    <name type="scientific">Cladocopium goreaui</name>
    <dbReference type="NCBI Taxonomy" id="2562237"/>
    <lineage>
        <taxon>Eukaryota</taxon>
        <taxon>Sar</taxon>
        <taxon>Alveolata</taxon>
        <taxon>Dinophyceae</taxon>
        <taxon>Suessiales</taxon>
        <taxon>Symbiodiniaceae</taxon>
        <taxon>Cladocopium</taxon>
    </lineage>
</organism>
<evidence type="ECO:0000313" key="4">
    <source>
        <dbReference type="EMBL" id="CAI3996049.1"/>
    </source>
</evidence>
<feature type="domain" description="Peroxisomal ATPase PEX1 N-terminal C-lobe" evidence="3">
    <location>
        <begin position="96"/>
        <end position="169"/>
    </location>
</feature>
<comment type="caution">
    <text evidence="4">The sequence shown here is derived from an EMBL/GenBank/DDBJ whole genome shotgun (WGS) entry which is preliminary data.</text>
</comment>
<dbReference type="EMBL" id="CAMXCT020002149">
    <property type="protein sequence ID" value="CAL1149424.1"/>
    <property type="molecule type" value="Genomic_DNA"/>
</dbReference>
<evidence type="ECO:0000256" key="2">
    <source>
        <dbReference type="ARBA" id="ARBA00022840"/>
    </source>
</evidence>
<evidence type="ECO:0000256" key="1">
    <source>
        <dbReference type="ARBA" id="ARBA00022741"/>
    </source>
</evidence>
<dbReference type="AlphaFoldDB" id="A0A9P1G041"/>
<reference evidence="5 6" key="2">
    <citation type="submission" date="2024-05" db="EMBL/GenBank/DDBJ databases">
        <authorList>
            <person name="Chen Y."/>
            <person name="Shah S."/>
            <person name="Dougan E. K."/>
            <person name="Thang M."/>
            <person name="Chan C."/>
        </authorList>
    </citation>
    <scope>NUCLEOTIDE SEQUENCE [LARGE SCALE GENOMIC DNA]</scope>
</reference>
<dbReference type="Pfam" id="PF09262">
    <property type="entry name" value="PEX-1N"/>
    <property type="match status" value="1"/>
</dbReference>
<dbReference type="InterPro" id="IPR015342">
    <property type="entry name" value="PEX1-N_C-lobe"/>
</dbReference>
<dbReference type="Proteomes" id="UP001152797">
    <property type="component" value="Unassembled WGS sequence"/>
</dbReference>
<keyword evidence="1" id="KW-0547">Nucleotide-binding</keyword>
<dbReference type="InterPro" id="IPR029067">
    <property type="entry name" value="CDC48_domain_2-like_sf"/>
</dbReference>